<evidence type="ECO:0000256" key="1">
    <source>
        <dbReference type="SAM" id="MobiDB-lite"/>
    </source>
</evidence>
<keyword evidence="2" id="KW-0472">Membrane</keyword>
<dbReference type="Proteomes" id="UP000660554">
    <property type="component" value="Unassembled WGS sequence"/>
</dbReference>
<feature type="chain" id="PRO_5047324271" description="Integral membrane protein" evidence="3">
    <location>
        <begin position="32"/>
        <end position="663"/>
    </location>
</feature>
<keyword evidence="5" id="KW-1185">Reference proteome</keyword>
<feature type="transmembrane region" description="Helical" evidence="2">
    <location>
        <begin position="399"/>
        <end position="418"/>
    </location>
</feature>
<evidence type="ECO:0000256" key="3">
    <source>
        <dbReference type="SAM" id="SignalP"/>
    </source>
</evidence>
<feature type="compositionally biased region" description="Pro residues" evidence="1">
    <location>
        <begin position="568"/>
        <end position="577"/>
    </location>
</feature>
<feature type="signal peptide" evidence="3">
    <location>
        <begin position="1"/>
        <end position="31"/>
    </location>
</feature>
<feature type="compositionally biased region" description="Low complexity" evidence="1">
    <location>
        <begin position="530"/>
        <end position="567"/>
    </location>
</feature>
<feature type="transmembrane region" description="Helical" evidence="2">
    <location>
        <begin position="334"/>
        <end position="353"/>
    </location>
</feature>
<feature type="transmembrane region" description="Helical" evidence="2">
    <location>
        <begin position="163"/>
        <end position="180"/>
    </location>
</feature>
<feature type="compositionally biased region" description="Gly residues" evidence="1">
    <location>
        <begin position="471"/>
        <end position="481"/>
    </location>
</feature>
<reference evidence="5" key="1">
    <citation type="submission" date="2020-09" db="EMBL/GenBank/DDBJ databases">
        <title>Whole genome shotgun sequence of Streptomyces cinnamonensis NBRC 15873.</title>
        <authorList>
            <person name="Komaki H."/>
            <person name="Tamura T."/>
        </authorList>
    </citation>
    <scope>NUCLEOTIDE SEQUENCE [LARGE SCALE GENOMIC DNA]</scope>
    <source>
        <strain evidence="5">NBRC 15873</strain>
    </source>
</reference>
<gene>
    <name evidence="4" type="ORF">Scinn_12150</name>
</gene>
<keyword evidence="3" id="KW-0732">Signal</keyword>
<feature type="transmembrane region" description="Helical" evidence="2">
    <location>
        <begin position="306"/>
        <end position="328"/>
    </location>
</feature>
<accession>A0ABQ3NG39</accession>
<keyword evidence="2" id="KW-0812">Transmembrane</keyword>
<feature type="transmembrane region" description="Helical" evidence="2">
    <location>
        <begin position="373"/>
        <end position="393"/>
    </location>
</feature>
<comment type="caution">
    <text evidence="4">The sequence shown here is derived from an EMBL/GenBank/DDBJ whole genome shotgun (WGS) entry which is preliminary data.</text>
</comment>
<feature type="region of interest" description="Disordered" evidence="1">
    <location>
        <begin position="452"/>
        <end position="663"/>
    </location>
</feature>
<organism evidence="4 5">
    <name type="scientific">Streptomyces virginiae</name>
    <name type="common">Streptomyces cinnamonensis</name>
    <dbReference type="NCBI Taxonomy" id="1961"/>
    <lineage>
        <taxon>Bacteria</taxon>
        <taxon>Bacillati</taxon>
        <taxon>Actinomycetota</taxon>
        <taxon>Actinomycetes</taxon>
        <taxon>Kitasatosporales</taxon>
        <taxon>Streptomycetaceae</taxon>
        <taxon>Streptomyces</taxon>
    </lineage>
</organism>
<evidence type="ECO:0000313" key="4">
    <source>
        <dbReference type="EMBL" id="GHI11752.1"/>
    </source>
</evidence>
<sequence>MSIRVPRLRTVAIPVLFAFTSVMVLAGQAHAEDIKPVGIGDLFWSPSDGNIPKGGETMYELYDPGRWFIDADLNMFEGIDSSMHFIVSVLMALLLIIGLAMTVIVGWVFRFTSIPEMEKAISTMIGGASQSLMEFILPSCLVVGGFIAFVQHRKGGGGGGLSQIAWVLISGVVSVSLLTSPQSWVSGVDSARQVGASVTMTATAEGLGDGGGDFPFALKNPPKFTDNGRDTLLRKSQDSIWRGFVATPWCIAEFGSLEACQKYGRQVLDQGTSVDTRVDYIDDEVEGNIGGASKDWVDGDTPVGRIMVLIPSVVVALLFAILLLVLAFTSLAAFLGSLLLLLTGVFFACLWVIPGRPRQWGLAWFDQLLARTLESFIATLVLGAVLSAQTATMQMFGKYGWLPTMGLSIALSVVAFQFRSVLAQIFGVRGTTGGSIAGMLATRALSAVGKGGGKGAGSGYNHRPVETLPGRTGGGGGGGGRNRPRLPTGSGGSGEGGDVTVTRVPPARPPAPAPLPAGRRPKIALPPGRSAEAAGATATGSAAGATTTGAAAISGSKSRPTPAVQAPQPRPALPPGPSSAAAAGPGDRGHSGPGAPSGNPASPTMRPESGSRPNFAFRQAPVPQSPGEPPLISATVVRSTPNRPPRRAASTSPHSFRPPVRQA</sequence>
<evidence type="ECO:0000313" key="5">
    <source>
        <dbReference type="Proteomes" id="UP000660554"/>
    </source>
</evidence>
<evidence type="ECO:0000256" key="2">
    <source>
        <dbReference type="SAM" id="Phobius"/>
    </source>
</evidence>
<name>A0ABQ3NG39_STRVG</name>
<protein>
    <recommendedName>
        <fullName evidence="6">Integral membrane protein</fullName>
    </recommendedName>
</protein>
<feature type="transmembrane region" description="Helical" evidence="2">
    <location>
        <begin position="85"/>
        <end position="111"/>
    </location>
</feature>
<proteinExistence type="predicted"/>
<dbReference type="EMBL" id="BNDV01000002">
    <property type="protein sequence ID" value="GHI11752.1"/>
    <property type="molecule type" value="Genomic_DNA"/>
</dbReference>
<feature type="compositionally biased region" description="Pro residues" evidence="1">
    <location>
        <begin position="506"/>
        <end position="515"/>
    </location>
</feature>
<feature type="transmembrane region" description="Helical" evidence="2">
    <location>
        <begin position="132"/>
        <end position="151"/>
    </location>
</feature>
<feature type="compositionally biased region" description="Low complexity" evidence="1">
    <location>
        <begin position="593"/>
        <end position="603"/>
    </location>
</feature>
<evidence type="ECO:0008006" key="6">
    <source>
        <dbReference type="Google" id="ProtNLM"/>
    </source>
</evidence>
<keyword evidence="2" id="KW-1133">Transmembrane helix</keyword>